<dbReference type="OrthoDB" id="9791837at2"/>
<dbReference type="AlphaFoldDB" id="A0A843YYZ1"/>
<dbReference type="Gene3D" id="3.40.50.150">
    <property type="entry name" value="Vaccinia Virus protein VP39"/>
    <property type="match status" value="1"/>
</dbReference>
<gene>
    <name evidence="2" type="ORF">GEV47_17230</name>
</gene>
<keyword evidence="3" id="KW-1185">Reference proteome</keyword>
<keyword evidence="2" id="KW-0808">Transferase</keyword>
<evidence type="ECO:0000259" key="1">
    <source>
        <dbReference type="Pfam" id="PF08241"/>
    </source>
</evidence>
<dbReference type="InterPro" id="IPR013216">
    <property type="entry name" value="Methyltransf_11"/>
</dbReference>
<proteinExistence type="predicted"/>
<reference evidence="2 3" key="1">
    <citation type="submission" date="2019-10" db="EMBL/GenBank/DDBJ databases">
        <title>Glaciimonas soli sp. nov., a psychrophilic bacterium isolated from the forest soil of a high elevation mountain in Taiwan.</title>
        <authorList>
            <person name="Wang L.-T."/>
            <person name="Shieh W.Y."/>
        </authorList>
    </citation>
    <scope>NUCLEOTIDE SEQUENCE [LARGE SCALE GENOMIC DNA]</scope>
    <source>
        <strain evidence="2 3">GS1</strain>
    </source>
</reference>
<dbReference type="Proteomes" id="UP000451565">
    <property type="component" value="Unassembled WGS sequence"/>
</dbReference>
<dbReference type="RefSeq" id="WP_153236051.1">
    <property type="nucleotide sequence ID" value="NZ_WINI01000009.1"/>
</dbReference>
<dbReference type="CDD" id="cd02440">
    <property type="entry name" value="AdoMet_MTases"/>
    <property type="match status" value="1"/>
</dbReference>
<sequence>MTQNIYDNDAFFNGYSQLERSISGLDGAPEWPVIRAMIPDLRGRKVLDLGCGYGWFCRWASENGAASVLGLDVSEKMLARAKTSTLNPAITYDRADLDNITLPVAAYDFVYCSLTLHYLANLDKLLVQIYNTLTPGGSFVFSAEHPVMTAPGNQNWITQADGRVVWPLDNYLEEGSRSTNWLADGVIKQHRTIASYFNLLIAAGFSINHVEEWSPSKEQVNARPEWAKERHRPWFLLVRATR</sequence>
<protein>
    <submittedName>
        <fullName evidence="2">Methyltransferase domain-containing protein</fullName>
    </submittedName>
</protein>
<organism evidence="2 3">
    <name type="scientific">Glaciimonas soli</name>
    <dbReference type="NCBI Taxonomy" id="2590999"/>
    <lineage>
        <taxon>Bacteria</taxon>
        <taxon>Pseudomonadati</taxon>
        <taxon>Pseudomonadota</taxon>
        <taxon>Betaproteobacteria</taxon>
        <taxon>Burkholderiales</taxon>
        <taxon>Oxalobacteraceae</taxon>
        <taxon>Glaciimonas</taxon>
    </lineage>
</organism>
<dbReference type="SUPFAM" id="SSF53335">
    <property type="entry name" value="S-adenosyl-L-methionine-dependent methyltransferases"/>
    <property type="match status" value="1"/>
</dbReference>
<dbReference type="GO" id="GO:0008757">
    <property type="term" value="F:S-adenosylmethionine-dependent methyltransferase activity"/>
    <property type="evidence" value="ECO:0007669"/>
    <property type="project" value="InterPro"/>
</dbReference>
<dbReference type="PANTHER" id="PTHR43861">
    <property type="entry name" value="TRANS-ACONITATE 2-METHYLTRANSFERASE-RELATED"/>
    <property type="match status" value="1"/>
</dbReference>
<dbReference type="Pfam" id="PF08241">
    <property type="entry name" value="Methyltransf_11"/>
    <property type="match status" value="1"/>
</dbReference>
<dbReference type="PANTHER" id="PTHR43861:SF1">
    <property type="entry name" value="TRANS-ACONITATE 2-METHYLTRANSFERASE"/>
    <property type="match status" value="1"/>
</dbReference>
<dbReference type="GO" id="GO:0032259">
    <property type="term" value="P:methylation"/>
    <property type="evidence" value="ECO:0007669"/>
    <property type="project" value="UniProtKB-KW"/>
</dbReference>
<keyword evidence="2" id="KW-0489">Methyltransferase</keyword>
<evidence type="ECO:0000313" key="2">
    <source>
        <dbReference type="EMBL" id="MQR02422.1"/>
    </source>
</evidence>
<accession>A0A843YYZ1</accession>
<name>A0A843YYZ1_9BURK</name>
<dbReference type="InterPro" id="IPR029063">
    <property type="entry name" value="SAM-dependent_MTases_sf"/>
</dbReference>
<comment type="caution">
    <text evidence="2">The sequence shown here is derived from an EMBL/GenBank/DDBJ whole genome shotgun (WGS) entry which is preliminary data.</text>
</comment>
<feature type="domain" description="Methyltransferase type 11" evidence="1">
    <location>
        <begin position="47"/>
        <end position="141"/>
    </location>
</feature>
<dbReference type="EMBL" id="WINI01000009">
    <property type="protein sequence ID" value="MQR02422.1"/>
    <property type="molecule type" value="Genomic_DNA"/>
</dbReference>
<evidence type="ECO:0000313" key="3">
    <source>
        <dbReference type="Proteomes" id="UP000451565"/>
    </source>
</evidence>